<name>A0A423I1P0_9PSED</name>
<protein>
    <submittedName>
        <fullName evidence="1">Uncharacterized protein</fullName>
    </submittedName>
</protein>
<dbReference type="EMBL" id="MOBM01000004">
    <property type="protein sequence ID" value="RON19366.1"/>
    <property type="molecule type" value="Genomic_DNA"/>
</dbReference>
<evidence type="ECO:0000313" key="1">
    <source>
        <dbReference type="EMBL" id="RON19366.1"/>
    </source>
</evidence>
<proteinExistence type="predicted"/>
<comment type="caution">
    <text evidence="1">The sequence shown here is derived from an EMBL/GenBank/DDBJ whole genome shotgun (WGS) entry which is preliminary data.</text>
</comment>
<sequence>MVLPLAKRGERHFTGWLAVRQLGWGFVGAVPASSRASPLPHLISSVHTINVGAGLLAKAA</sequence>
<dbReference type="AlphaFoldDB" id="A0A423I1P0"/>
<evidence type="ECO:0000313" key="2">
    <source>
        <dbReference type="Proteomes" id="UP000284002"/>
    </source>
</evidence>
<reference evidence="1 2" key="1">
    <citation type="submission" date="2016-10" db="EMBL/GenBank/DDBJ databases">
        <title>Comparative genome analysis of multiple Pseudomonas spp. focuses on biocontrol and plant growth promoting traits.</title>
        <authorList>
            <person name="Tao X.-Y."/>
            <person name="Taylor C.G."/>
        </authorList>
    </citation>
    <scope>NUCLEOTIDE SEQUENCE [LARGE SCALE GENOMIC DNA]</scope>
    <source>
        <strain evidence="1 2">36C6</strain>
    </source>
</reference>
<dbReference type="Proteomes" id="UP000284002">
    <property type="component" value="Unassembled WGS sequence"/>
</dbReference>
<accession>A0A423I1P0</accession>
<organism evidence="1 2">
    <name type="scientific">Pseudomonas frederiksbergensis</name>
    <dbReference type="NCBI Taxonomy" id="104087"/>
    <lineage>
        <taxon>Bacteria</taxon>
        <taxon>Pseudomonadati</taxon>
        <taxon>Pseudomonadota</taxon>
        <taxon>Gammaproteobacteria</taxon>
        <taxon>Pseudomonadales</taxon>
        <taxon>Pseudomonadaceae</taxon>
        <taxon>Pseudomonas</taxon>
    </lineage>
</organism>
<gene>
    <name evidence="1" type="ORF">BK662_01915</name>
</gene>